<dbReference type="KEGG" id="psw:LK03_04705"/>
<protein>
    <recommendedName>
        <fullName evidence="1">non-specific serine/threonine protein kinase</fullName>
        <ecNumber evidence="1">2.7.11.1</ecNumber>
    </recommendedName>
</protein>
<reference evidence="10 11" key="1">
    <citation type="submission" date="2014-09" db="EMBL/GenBank/DDBJ databases">
        <authorList>
            <person name="Chan K.-G."/>
        </authorList>
    </citation>
    <scope>NUCLEOTIDE SEQUENCE [LARGE SCALE GENOMIC DNA]</scope>
    <source>
        <strain evidence="10 11">ND07</strain>
    </source>
</reference>
<dbReference type="InterPro" id="IPR036465">
    <property type="entry name" value="vWFA_dom_sf"/>
</dbReference>
<evidence type="ECO:0000256" key="7">
    <source>
        <dbReference type="PROSITE-ProRule" id="PRU10141"/>
    </source>
</evidence>
<evidence type="ECO:0000256" key="1">
    <source>
        <dbReference type="ARBA" id="ARBA00012513"/>
    </source>
</evidence>
<dbReference type="RefSeq" id="WP_038411289.1">
    <property type="nucleotide sequence ID" value="NZ_CP009455.1"/>
</dbReference>
<dbReference type="Proteomes" id="UP000029493">
    <property type="component" value="Chromosome"/>
</dbReference>
<dbReference type="GO" id="GO:0004674">
    <property type="term" value="F:protein serine/threonine kinase activity"/>
    <property type="evidence" value="ECO:0007669"/>
    <property type="project" value="UniProtKB-KW"/>
</dbReference>
<dbReference type="FunFam" id="1.10.510.10:FF:000021">
    <property type="entry name" value="Serine/threonine protein kinase"/>
    <property type="match status" value="1"/>
</dbReference>
<dbReference type="eggNOG" id="COG2304">
    <property type="taxonomic scope" value="Bacteria"/>
</dbReference>
<keyword evidence="5 10" id="KW-0418">Kinase</keyword>
<feature type="binding site" evidence="7">
    <location>
        <position position="39"/>
    </location>
    <ligand>
        <name>ATP</name>
        <dbReference type="ChEBI" id="CHEBI:30616"/>
    </ligand>
</feature>
<accession>A0A089Y9U9</accession>
<dbReference type="InterPro" id="IPR017441">
    <property type="entry name" value="Protein_kinase_ATP_BS"/>
</dbReference>
<feature type="domain" description="Protein kinase" evidence="8">
    <location>
        <begin position="10"/>
        <end position="264"/>
    </location>
</feature>
<dbReference type="PROSITE" id="PS00108">
    <property type="entry name" value="PROTEIN_KINASE_ST"/>
    <property type="match status" value="1"/>
</dbReference>
<dbReference type="InterPro" id="IPR008271">
    <property type="entry name" value="Ser/Thr_kinase_AS"/>
</dbReference>
<evidence type="ECO:0000313" key="11">
    <source>
        <dbReference type="Proteomes" id="UP000029493"/>
    </source>
</evidence>
<dbReference type="Gene3D" id="3.30.200.20">
    <property type="entry name" value="Phosphorylase Kinase, domain 1"/>
    <property type="match status" value="1"/>
</dbReference>
<dbReference type="Gene3D" id="3.40.50.410">
    <property type="entry name" value="von Willebrand factor, type A domain"/>
    <property type="match status" value="1"/>
</dbReference>
<keyword evidence="2 10" id="KW-0723">Serine/threonine-protein kinase</keyword>
<evidence type="ECO:0000256" key="6">
    <source>
        <dbReference type="ARBA" id="ARBA00022840"/>
    </source>
</evidence>
<evidence type="ECO:0000256" key="3">
    <source>
        <dbReference type="ARBA" id="ARBA00022679"/>
    </source>
</evidence>
<dbReference type="PANTHER" id="PTHR43289">
    <property type="entry name" value="MITOGEN-ACTIVATED PROTEIN KINASE KINASE KINASE 20-RELATED"/>
    <property type="match status" value="1"/>
</dbReference>
<dbReference type="CDD" id="cd14014">
    <property type="entry name" value="STKc_PknB_like"/>
    <property type="match status" value="1"/>
</dbReference>
<dbReference type="Gene3D" id="1.10.510.10">
    <property type="entry name" value="Transferase(Phosphotransferase) domain 1"/>
    <property type="match status" value="1"/>
</dbReference>
<dbReference type="eggNOG" id="COG0515">
    <property type="taxonomic scope" value="Bacteria"/>
</dbReference>
<dbReference type="InterPro" id="IPR000719">
    <property type="entry name" value="Prot_kinase_dom"/>
</dbReference>
<dbReference type="OrthoDB" id="9801841at2"/>
<organism evidence="10 11">
    <name type="scientific">Pseudomonas cremoricolorata</name>
    <dbReference type="NCBI Taxonomy" id="157783"/>
    <lineage>
        <taxon>Bacteria</taxon>
        <taxon>Pseudomonadati</taxon>
        <taxon>Pseudomonadota</taxon>
        <taxon>Gammaproteobacteria</taxon>
        <taxon>Pseudomonadales</taxon>
        <taxon>Pseudomonadaceae</taxon>
        <taxon>Pseudomonas</taxon>
    </lineage>
</organism>
<evidence type="ECO:0000313" key="10">
    <source>
        <dbReference type="EMBL" id="AIR88598.1"/>
    </source>
</evidence>
<evidence type="ECO:0000259" key="8">
    <source>
        <dbReference type="PROSITE" id="PS50011"/>
    </source>
</evidence>
<dbReference type="SUPFAM" id="SSF56112">
    <property type="entry name" value="Protein kinase-like (PK-like)"/>
    <property type="match status" value="1"/>
</dbReference>
<dbReference type="PROSITE" id="PS50234">
    <property type="entry name" value="VWFA"/>
    <property type="match status" value="1"/>
</dbReference>
<dbReference type="PANTHER" id="PTHR43289:SF6">
    <property type="entry name" value="SERINE_THREONINE-PROTEIN KINASE NEKL-3"/>
    <property type="match status" value="1"/>
</dbReference>
<keyword evidence="4 7" id="KW-0547">Nucleotide-binding</keyword>
<sequence>MNADMHIPGFDIDGEIGQGAMASVYLATQRSLQRKVALKVMAASLAQDPTFCERFLREGRTLARLAHPHIATIHDIGNVDALYYMAMEYLPNGTLKERIAAGLDPEQGLLYVRQIAQALGYAHAQGLVHRDVKPANILFRADGTAVLSDFGIAKSLDDRTQFTQAGFAVGTPSYMSPEQARGQEIDGRADLYALGVVLYEILVGELPYNGTDALSTALAHLTEPLPALPLEHGRYQAILSGLLAKSADERFSDAAALLAALDRLPLQDDDATVFRPLLGGEVLTPLTPAGVAAELAEPPPASVSPAPAPTPIEPAPVLAATPAATTRTPRNALLALAVAAVLGLAGGAYWWLQPGSPLAGQASPDSEPVASPVIAEANAEGDRPLLMAGKQTLFQRVLSKPGARLLSSPEAGDGKAVPAFSVLYVYQRKNVDGQPWLQVGAASDGQREGWIAGAQLSDWKQSLVLTFTERSGRAPLMFLRQPDDVQHLLDDPAQAQKVLHSAQTAPEQVPQVMALEPAGQAVAASQFYLMPIFDYRESFDASGQPVQLLNIASIDPGTRADPPAAKKPQTPAADNAFRTGIVLVVDTSVSMQPYIDRVQQVVSELQAQLQARGELDNVSFGLVGFRNSVKRTPGLQYLSKTLVDLQQGRDPARFLRAAREVKATTVSSHAFNEDAFAGVMQAVEGLDWSGYGGRIVLLVSDAGALRKSDPASSTQMNEAEVRQAALSKQIKIYALHLRTPAGQHNHASAEAQYRVLTADSNPQIGDLYVSVPGGDVKLFGERVREIGTTFAELAQQVRERQPQATPVLDAAPSLAAKSAAIGYAMHMDFLGRQQASQAPQLVSAWTADRDLSNPALPALQVCVMLTKLQLNDLQQSLKLIVDAARKTRSSPADFFNEIASASAYMTRDPGALRDGANLAASGVLGEYLDGLPYRSKSLSMTQDLWLSLSVAEQEDFIDELESKISLYETFHNDLGNWVRFGNAEPGDALYRVPLSTLP</sequence>
<keyword evidence="11" id="KW-1185">Reference proteome</keyword>
<dbReference type="CDD" id="cd00198">
    <property type="entry name" value="vWFA"/>
    <property type="match status" value="1"/>
</dbReference>
<dbReference type="GO" id="GO:0005524">
    <property type="term" value="F:ATP binding"/>
    <property type="evidence" value="ECO:0007669"/>
    <property type="project" value="UniProtKB-UniRule"/>
</dbReference>
<dbReference type="PROSITE" id="PS50011">
    <property type="entry name" value="PROTEIN_KINASE_DOM"/>
    <property type="match status" value="1"/>
</dbReference>
<feature type="domain" description="VWFA" evidence="9">
    <location>
        <begin position="580"/>
        <end position="783"/>
    </location>
</feature>
<proteinExistence type="predicted"/>
<dbReference type="STRING" id="157783.LK03_04705"/>
<dbReference type="InterPro" id="IPR011009">
    <property type="entry name" value="Kinase-like_dom_sf"/>
</dbReference>
<name>A0A089Y9U9_9PSED</name>
<evidence type="ECO:0000256" key="5">
    <source>
        <dbReference type="ARBA" id="ARBA00022777"/>
    </source>
</evidence>
<gene>
    <name evidence="10" type="ORF">LK03_04705</name>
</gene>
<dbReference type="InterPro" id="IPR002035">
    <property type="entry name" value="VWF_A"/>
</dbReference>
<evidence type="ECO:0000256" key="2">
    <source>
        <dbReference type="ARBA" id="ARBA00022527"/>
    </source>
</evidence>
<dbReference type="AlphaFoldDB" id="A0A089Y9U9"/>
<dbReference type="EC" id="2.7.11.1" evidence="1"/>
<dbReference type="PROSITE" id="PS00107">
    <property type="entry name" value="PROTEIN_KINASE_ATP"/>
    <property type="match status" value="1"/>
</dbReference>
<keyword evidence="3" id="KW-0808">Transferase</keyword>
<evidence type="ECO:0000259" key="9">
    <source>
        <dbReference type="PROSITE" id="PS50234"/>
    </source>
</evidence>
<dbReference type="EMBL" id="CP009455">
    <property type="protein sequence ID" value="AIR88598.1"/>
    <property type="molecule type" value="Genomic_DNA"/>
</dbReference>
<keyword evidence="6 7" id="KW-0067">ATP-binding</keyword>
<dbReference type="Pfam" id="PF00069">
    <property type="entry name" value="Pkinase"/>
    <property type="match status" value="1"/>
</dbReference>
<dbReference type="SUPFAM" id="SSF53300">
    <property type="entry name" value="vWA-like"/>
    <property type="match status" value="1"/>
</dbReference>
<evidence type="ECO:0000256" key="4">
    <source>
        <dbReference type="ARBA" id="ARBA00022741"/>
    </source>
</evidence>
<dbReference type="SMART" id="SM00220">
    <property type="entry name" value="S_TKc"/>
    <property type="match status" value="1"/>
</dbReference>